<sequence>MAILQNLIVTAKAELIQQNLSYGKTPSLH</sequence>
<proteinExistence type="predicted"/>
<organism evidence="1 2">
    <name type="scientific">Xenorhabdus beddingii</name>
    <dbReference type="NCBI Taxonomy" id="40578"/>
    <lineage>
        <taxon>Bacteria</taxon>
        <taxon>Pseudomonadati</taxon>
        <taxon>Pseudomonadota</taxon>
        <taxon>Gammaproteobacteria</taxon>
        <taxon>Enterobacterales</taxon>
        <taxon>Morganellaceae</taxon>
        <taxon>Xenorhabdus</taxon>
    </lineage>
</organism>
<dbReference type="AlphaFoldDB" id="A0A1Y2SM28"/>
<keyword evidence="2" id="KW-1185">Reference proteome</keyword>
<comment type="caution">
    <text evidence="1">The sequence shown here is derived from an EMBL/GenBank/DDBJ whole genome shotgun (WGS) entry which is preliminary data.</text>
</comment>
<dbReference type="EMBL" id="MUBK01000029">
    <property type="protein sequence ID" value="OTA18630.1"/>
    <property type="molecule type" value="Genomic_DNA"/>
</dbReference>
<evidence type="ECO:0000313" key="1">
    <source>
        <dbReference type="EMBL" id="OTA18630.1"/>
    </source>
</evidence>
<name>A0A1Y2SM28_9GAMM</name>
<dbReference type="Proteomes" id="UP000194204">
    <property type="component" value="Unassembled WGS sequence"/>
</dbReference>
<accession>A0A1Y2SM28</accession>
<protein>
    <submittedName>
        <fullName evidence="1">Uncharacterized protein</fullName>
    </submittedName>
</protein>
<reference evidence="1 2" key="1">
    <citation type="submission" date="2017-01" db="EMBL/GenBank/DDBJ databases">
        <title>Deconstructing symbiosis and pathogenesis requirements using a combined genomic-metabolomic approach.</title>
        <authorList>
            <person name="Tobias N.J."/>
            <person name="Wolff H."/>
            <person name="Djahanschiri B."/>
            <person name="Ebersberger I."/>
            <person name="Bode H.B."/>
        </authorList>
    </citation>
    <scope>NUCLEOTIDE SEQUENCE [LARGE SCALE GENOMIC DNA]</scope>
    <source>
        <strain evidence="1 2">DSM 4764</strain>
    </source>
</reference>
<gene>
    <name evidence="1" type="ORF">Xbed_03075</name>
</gene>
<evidence type="ECO:0000313" key="2">
    <source>
        <dbReference type="Proteomes" id="UP000194204"/>
    </source>
</evidence>